<feature type="domain" description="HTH gntR-type" evidence="7">
    <location>
        <begin position="22"/>
        <end position="90"/>
    </location>
</feature>
<dbReference type="InterPro" id="IPR015421">
    <property type="entry name" value="PyrdxlP-dep_Trfase_major"/>
</dbReference>
<dbReference type="eggNOG" id="COG1167">
    <property type="taxonomic scope" value="Bacteria"/>
</dbReference>
<evidence type="ECO:0000313" key="8">
    <source>
        <dbReference type="EMBL" id="ADD43823.1"/>
    </source>
</evidence>
<dbReference type="STRING" id="446470.Snas_4172"/>
<keyword evidence="8" id="KW-0032">Aminotransferase</keyword>
<dbReference type="InterPro" id="IPR015424">
    <property type="entry name" value="PyrdxlP-dep_Trfase"/>
</dbReference>
<evidence type="ECO:0000259" key="7">
    <source>
        <dbReference type="PROSITE" id="PS50949"/>
    </source>
</evidence>
<comment type="similarity">
    <text evidence="1">In the C-terminal section; belongs to the class-I pyridoxal-phosphate-dependent aminotransferase family.</text>
</comment>
<keyword evidence="2" id="KW-0663">Pyridoxal phosphate</keyword>
<gene>
    <name evidence="8" type="ordered locus">Snas_4172</name>
</gene>
<dbReference type="Pfam" id="PF00155">
    <property type="entry name" value="Aminotran_1_2"/>
    <property type="match status" value="1"/>
</dbReference>
<proteinExistence type="inferred from homology"/>
<dbReference type="KEGG" id="sna:Snas_4172"/>
<dbReference type="InterPro" id="IPR051446">
    <property type="entry name" value="HTH_trans_reg/aminotransferase"/>
</dbReference>
<evidence type="ECO:0000256" key="4">
    <source>
        <dbReference type="ARBA" id="ARBA00023125"/>
    </source>
</evidence>
<dbReference type="SMART" id="SM00345">
    <property type="entry name" value="HTH_GNTR"/>
    <property type="match status" value="1"/>
</dbReference>
<dbReference type="PROSITE" id="PS50949">
    <property type="entry name" value="HTH_GNTR"/>
    <property type="match status" value="1"/>
</dbReference>
<name>D3Q290_STANL</name>
<dbReference type="EMBL" id="CP001778">
    <property type="protein sequence ID" value="ADD43823.1"/>
    <property type="molecule type" value="Genomic_DNA"/>
</dbReference>
<dbReference type="Gene3D" id="3.40.640.10">
    <property type="entry name" value="Type I PLP-dependent aspartate aminotransferase-like (Major domain)"/>
    <property type="match status" value="1"/>
</dbReference>
<dbReference type="HOGENOM" id="CLU_017584_0_0_11"/>
<dbReference type="GO" id="GO:0003677">
    <property type="term" value="F:DNA binding"/>
    <property type="evidence" value="ECO:0007669"/>
    <property type="project" value="UniProtKB-KW"/>
</dbReference>
<dbReference type="OrthoDB" id="199743at2"/>
<dbReference type="RefSeq" id="WP_013019394.1">
    <property type="nucleotide sequence ID" value="NC_013947.1"/>
</dbReference>
<keyword evidence="8" id="KW-0808">Transferase</keyword>
<dbReference type="Pfam" id="PF00392">
    <property type="entry name" value="GntR"/>
    <property type="match status" value="1"/>
</dbReference>
<keyword evidence="4" id="KW-0238">DNA-binding</keyword>
<feature type="compositionally biased region" description="Low complexity" evidence="6">
    <location>
        <begin position="85"/>
        <end position="98"/>
    </location>
</feature>
<keyword evidence="3" id="KW-0805">Transcription regulation</keyword>
<dbReference type="GO" id="GO:0003700">
    <property type="term" value="F:DNA-binding transcription factor activity"/>
    <property type="evidence" value="ECO:0007669"/>
    <property type="project" value="InterPro"/>
</dbReference>
<evidence type="ECO:0000256" key="5">
    <source>
        <dbReference type="ARBA" id="ARBA00023163"/>
    </source>
</evidence>
<protein>
    <submittedName>
        <fullName evidence="8">Transcriptional regulator, GntR family with aminotransferase domain protein</fullName>
    </submittedName>
</protein>
<dbReference type="PANTHER" id="PTHR46577">
    <property type="entry name" value="HTH-TYPE TRANSCRIPTIONAL REGULATORY PROTEIN GABR"/>
    <property type="match status" value="1"/>
</dbReference>
<evidence type="ECO:0000313" key="9">
    <source>
        <dbReference type="Proteomes" id="UP000000844"/>
    </source>
</evidence>
<dbReference type="SUPFAM" id="SSF53383">
    <property type="entry name" value="PLP-dependent transferases"/>
    <property type="match status" value="1"/>
</dbReference>
<dbReference type="InterPro" id="IPR004839">
    <property type="entry name" value="Aminotransferase_I/II_large"/>
</dbReference>
<keyword evidence="5" id="KW-0804">Transcription</keyword>
<evidence type="ECO:0000256" key="2">
    <source>
        <dbReference type="ARBA" id="ARBA00022898"/>
    </source>
</evidence>
<dbReference type="InterPro" id="IPR015422">
    <property type="entry name" value="PyrdxlP-dep_Trfase_small"/>
</dbReference>
<dbReference type="PANTHER" id="PTHR46577:SF1">
    <property type="entry name" value="HTH-TYPE TRANSCRIPTIONAL REGULATORY PROTEIN GABR"/>
    <property type="match status" value="1"/>
</dbReference>
<dbReference type="GO" id="GO:0008483">
    <property type="term" value="F:transaminase activity"/>
    <property type="evidence" value="ECO:0007669"/>
    <property type="project" value="UniProtKB-KW"/>
</dbReference>
<organism evidence="8 9">
    <name type="scientific">Stackebrandtia nassauensis (strain DSM 44728 / CIP 108903 / NRRL B-16338 / NBRC 102104 / LLR-40K-21)</name>
    <dbReference type="NCBI Taxonomy" id="446470"/>
    <lineage>
        <taxon>Bacteria</taxon>
        <taxon>Bacillati</taxon>
        <taxon>Actinomycetota</taxon>
        <taxon>Actinomycetes</taxon>
        <taxon>Glycomycetales</taxon>
        <taxon>Glycomycetaceae</taxon>
        <taxon>Stackebrandtia</taxon>
    </lineage>
</organism>
<dbReference type="Gene3D" id="1.10.10.10">
    <property type="entry name" value="Winged helix-like DNA-binding domain superfamily/Winged helix DNA-binding domain"/>
    <property type="match status" value="1"/>
</dbReference>
<dbReference type="GO" id="GO:0030170">
    <property type="term" value="F:pyridoxal phosphate binding"/>
    <property type="evidence" value="ECO:0007669"/>
    <property type="project" value="InterPro"/>
</dbReference>
<evidence type="ECO:0000256" key="1">
    <source>
        <dbReference type="ARBA" id="ARBA00005384"/>
    </source>
</evidence>
<sequence>MDRSWEAGALAELLGTWAGADRPLYLALADAIQELAEAGDLAIGDRLPAERALAATLALSRSTVVAAYRELRRREVASSARGSGTTVRPAARTRPTTTDGRVAGGTAASIFERLVDEPAEVISLSRAMGTGSSAVRDALLDVAGADLPRLLADTGYHPHGLRELREAIAAHYGDGGLPTTAEQIVVTTGATQALGLAVRLFVRRGSTVIVEAPNWPGCLDVLREAGARLVGVRLDEEGMRIQELAEAIQRHRPDLVYLMPTFHNPTGTLMSAPRRRWIADLCARHGVPVVEDNAYCSTIGVEPPSPLAAFAPEGSTVVSVGSLTKTVWAGLRIGWARADADLVRRLARLKALADLGCPVIDQAVAARLLPRWDDLSREHAELLSRRLDLLRRLLSRRLPSWRWRDPDGGSALWIELPDTDAADFAHVALRHGVEVTAGAASEVAGDDDAAGAFGAWIRLPFTFAEDVLTEAVDRLATAWERMEAGKRA</sequence>
<dbReference type="Gene3D" id="3.90.1150.10">
    <property type="entry name" value="Aspartate Aminotransferase, domain 1"/>
    <property type="match status" value="1"/>
</dbReference>
<dbReference type="Proteomes" id="UP000000844">
    <property type="component" value="Chromosome"/>
</dbReference>
<keyword evidence="9" id="KW-1185">Reference proteome</keyword>
<evidence type="ECO:0000256" key="3">
    <source>
        <dbReference type="ARBA" id="ARBA00023015"/>
    </source>
</evidence>
<dbReference type="SUPFAM" id="SSF46785">
    <property type="entry name" value="Winged helix' DNA-binding domain"/>
    <property type="match status" value="1"/>
</dbReference>
<dbReference type="CDD" id="cd07377">
    <property type="entry name" value="WHTH_GntR"/>
    <property type="match status" value="1"/>
</dbReference>
<dbReference type="InterPro" id="IPR036390">
    <property type="entry name" value="WH_DNA-bd_sf"/>
</dbReference>
<reference evidence="8 9" key="1">
    <citation type="journal article" date="2009" name="Stand. Genomic Sci.">
        <title>Complete genome sequence of Stackebrandtia nassauensis type strain (LLR-40K-21).</title>
        <authorList>
            <person name="Munk C."/>
            <person name="Lapidus A."/>
            <person name="Copeland A."/>
            <person name="Jando M."/>
            <person name="Mayilraj S."/>
            <person name="Glavina Del Rio T."/>
            <person name="Nolan M."/>
            <person name="Chen F."/>
            <person name="Lucas S."/>
            <person name="Tice H."/>
            <person name="Cheng J.F."/>
            <person name="Han C."/>
            <person name="Detter J.C."/>
            <person name="Bruce D."/>
            <person name="Goodwin L."/>
            <person name="Chain P."/>
            <person name="Pitluck S."/>
            <person name="Goker M."/>
            <person name="Ovchinikova G."/>
            <person name="Pati A."/>
            <person name="Ivanova N."/>
            <person name="Mavromatis K."/>
            <person name="Chen A."/>
            <person name="Palaniappan K."/>
            <person name="Land M."/>
            <person name="Hauser L."/>
            <person name="Chang Y.J."/>
            <person name="Jeffries C.D."/>
            <person name="Bristow J."/>
            <person name="Eisen J.A."/>
            <person name="Markowitz V."/>
            <person name="Hugenholtz P."/>
            <person name="Kyrpides N.C."/>
            <person name="Klenk H.P."/>
        </authorList>
    </citation>
    <scope>NUCLEOTIDE SEQUENCE [LARGE SCALE GENOMIC DNA]</scope>
    <source>
        <strain evidence="9">DSM 44728 / CIP 108903 / NRRL B-16338 / NBRC 102104 / LLR-40K-21</strain>
    </source>
</reference>
<dbReference type="InterPro" id="IPR000524">
    <property type="entry name" value="Tscrpt_reg_HTH_GntR"/>
</dbReference>
<dbReference type="InterPro" id="IPR036388">
    <property type="entry name" value="WH-like_DNA-bd_sf"/>
</dbReference>
<evidence type="ECO:0000256" key="6">
    <source>
        <dbReference type="SAM" id="MobiDB-lite"/>
    </source>
</evidence>
<feature type="region of interest" description="Disordered" evidence="6">
    <location>
        <begin position="78"/>
        <end position="102"/>
    </location>
</feature>
<dbReference type="CDD" id="cd00609">
    <property type="entry name" value="AAT_like"/>
    <property type="match status" value="1"/>
</dbReference>
<dbReference type="AlphaFoldDB" id="D3Q290"/>
<accession>D3Q290</accession>